<keyword evidence="2" id="KW-1185">Reference proteome</keyword>
<accession>A0A1J1ICT8</accession>
<dbReference type="EMBL" id="CVRI01000047">
    <property type="protein sequence ID" value="CRK98019.1"/>
    <property type="molecule type" value="Genomic_DNA"/>
</dbReference>
<dbReference type="InterPro" id="IPR029470">
    <property type="entry name" value="PDDEXK_4"/>
</dbReference>
<dbReference type="Proteomes" id="UP000183832">
    <property type="component" value="Unassembled WGS sequence"/>
</dbReference>
<protein>
    <submittedName>
        <fullName evidence="1">CLUMA_CG011388, isoform A</fullName>
    </submittedName>
</protein>
<sequence length="86" mass="10179">MNKDKSRDIRSDFKRLIPSNFSMCVDGGEQHSDLLAWLMNAQEETDLVLSNTFVNPHQKKKYLKQHLSNKLHERLCNVYKRKLFVT</sequence>
<gene>
    <name evidence="1" type="ORF">CLUMA_CG011388</name>
</gene>
<proteinExistence type="predicted"/>
<dbReference type="Pfam" id="PF14281">
    <property type="entry name" value="PDDEXK_4"/>
    <property type="match status" value="1"/>
</dbReference>
<organism evidence="1 2">
    <name type="scientific">Clunio marinus</name>
    <dbReference type="NCBI Taxonomy" id="568069"/>
    <lineage>
        <taxon>Eukaryota</taxon>
        <taxon>Metazoa</taxon>
        <taxon>Ecdysozoa</taxon>
        <taxon>Arthropoda</taxon>
        <taxon>Hexapoda</taxon>
        <taxon>Insecta</taxon>
        <taxon>Pterygota</taxon>
        <taxon>Neoptera</taxon>
        <taxon>Endopterygota</taxon>
        <taxon>Diptera</taxon>
        <taxon>Nematocera</taxon>
        <taxon>Chironomoidea</taxon>
        <taxon>Chironomidae</taxon>
        <taxon>Clunio</taxon>
    </lineage>
</organism>
<reference evidence="1 2" key="1">
    <citation type="submission" date="2015-04" db="EMBL/GenBank/DDBJ databases">
        <authorList>
            <person name="Syromyatnikov M.Y."/>
            <person name="Popov V.N."/>
        </authorList>
    </citation>
    <scope>NUCLEOTIDE SEQUENCE [LARGE SCALE GENOMIC DNA]</scope>
</reference>
<dbReference type="AlphaFoldDB" id="A0A1J1ICT8"/>
<name>A0A1J1ICT8_9DIPT</name>
<evidence type="ECO:0000313" key="1">
    <source>
        <dbReference type="EMBL" id="CRK98019.1"/>
    </source>
</evidence>
<evidence type="ECO:0000313" key="2">
    <source>
        <dbReference type="Proteomes" id="UP000183832"/>
    </source>
</evidence>